<dbReference type="EMBL" id="JAIWYP010000002">
    <property type="protein sequence ID" value="KAH3874586.1"/>
    <property type="molecule type" value="Genomic_DNA"/>
</dbReference>
<proteinExistence type="predicted"/>
<evidence type="ECO:0000313" key="1">
    <source>
        <dbReference type="EMBL" id="KAH3874586.1"/>
    </source>
</evidence>
<keyword evidence="2" id="KW-1185">Reference proteome</keyword>
<sequence length="125" mass="14492">MAAFVDRINRLRRRQPIERDFADRSNPLEVLSAEGVRERYRFRPETIHFIVGVVFNDLDTPTRRSLPVPPLLSVLTALQFFETGCHHLLLTAIHGVSRCSVGRVINRVTDALCRHMHQFIFFSCF</sequence>
<comment type="caution">
    <text evidence="1">The sequence shown here is derived from an EMBL/GenBank/DDBJ whole genome shotgun (WGS) entry which is preliminary data.</text>
</comment>
<organism evidence="1 2">
    <name type="scientific">Dreissena polymorpha</name>
    <name type="common">Zebra mussel</name>
    <name type="synonym">Mytilus polymorpha</name>
    <dbReference type="NCBI Taxonomy" id="45954"/>
    <lineage>
        <taxon>Eukaryota</taxon>
        <taxon>Metazoa</taxon>
        <taxon>Spiralia</taxon>
        <taxon>Lophotrochozoa</taxon>
        <taxon>Mollusca</taxon>
        <taxon>Bivalvia</taxon>
        <taxon>Autobranchia</taxon>
        <taxon>Heteroconchia</taxon>
        <taxon>Euheterodonta</taxon>
        <taxon>Imparidentia</taxon>
        <taxon>Neoheterodontei</taxon>
        <taxon>Myida</taxon>
        <taxon>Dreissenoidea</taxon>
        <taxon>Dreissenidae</taxon>
        <taxon>Dreissena</taxon>
    </lineage>
</organism>
<gene>
    <name evidence="1" type="ORF">DPMN_037833</name>
</gene>
<evidence type="ECO:0008006" key="3">
    <source>
        <dbReference type="Google" id="ProtNLM"/>
    </source>
</evidence>
<accession>A0A9D4MG14</accession>
<evidence type="ECO:0000313" key="2">
    <source>
        <dbReference type="Proteomes" id="UP000828390"/>
    </source>
</evidence>
<dbReference type="AlphaFoldDB" id="A0A9D4MG14"/>
<dbReference type="Proteomes" id="UP000828390">
    <property type="component" value="Unassembled WGS sequence"/>
</dbReference>
<protein>
    <recommendedName>
        <fullName evidence="3">Nuclease HARBI1</fullName>
    </recommendedName>
</protein>
<reference evidence="1" key="1">
    <citation type="journal article" date="2019" name="bioRxiv">
        <title>The Genome of the Zebra Mussel, Dreissena polymorpha: A Resource for Invasive Species Research.</title>
        <authorList>
            <person name="McCartney M.A."/>
            <person name="Auch B."/>
            <person name="Kono T."/>
            <person name="Mallez S."/>
            <person name="Zhang Y."/>
            <person name="Obille A."/>
            <person name="Becker A."/>
            <person name="Abrahante J.E."/>
            <person name="Garbe J."/>
            <person name="Badalamenti J.P."/>
            <person name="Herman A."/>
            <person name="Mangelson H."/>
            <person name="Liachko I."/>
            <person name="Sullivan S."/>
            <person name="Sone E.D."/>
            <person name="Koren S."/>
            <person name="Silverstein K.A.T."/>
            <person name="Beckman K.B."/>
            <person name="Gohl D.M."/>
        </authorList>
    </citation>
    <scope>NUCLEOTIDE SEQUENCE</scope>
    <source>
        <strain evidence="1">Duluth1</strain>
        <tissue evidence="1">Whole animal</tissue>
    </source>
</reference>
<name>A0A9D4MG14_DREPO</name>
<reference evidence="1" key="2">
    <citation type="submission" date="2020-11" db="EMBL/GenBank/DDBJ databases">
        <authorList>
            <person name="McCartney M.A."/>
            <person name="Auch B."/>
            <person name="Kono T."/>
            <person name="Mallez S."/>
            <person name="Becker A."/>
            <person name="Gohl D.M."/>
            <person name="Silverstein K.A.T."/>
            <person name="Koren S."/>
            <person name="Bechman K.B."/>
            <person name="Herman A."/>
            <person name="Abrahante J.E."/>
            <person name="Garbe J."/>
        </authorList>
    </citation>
    <scope>NUCLEOTIDE SEQUENCE</scope>
    <source>
        <strain evidence="1">Duluth1</strain>
        <tissue evidence="1">Whole animal</tissue>
    </source>
</reference>